<protein>
    <submittedName>
        <fullName evidence="1">Uncharacterized protein</fullName>
    </submittedName>
</protein>
<comment type="caution">
    <text evidence="1">The sequence shown here is derived from an EMBL/GenBank/DDBJ whole genome shotgun (WGS) entry which is preliminary data.</text>
</comment>
<keyword evidence="2" id="KW-1185">Reference proteome</keyword>
<gene>
    <name evidence="1" type="ORF">Vadar_014644</name>
</gene>
<proteinExistence type="predicted"/>
<evidence type="ECO:0000313" key="2">
    <source>
        <dbReference type="Proteomes" id="UP000828048"/>
    </source>
</evidence>
<dbReference type="Proteomes" id="UP000828048">
    <property type="component" value="Chromosome 6"/>
</dbReference>
<dbReference type="EMBL" id="CM037156">
    <property type="protein sequence ID" value="KAH7837507.1"/>
    <property type="molecule type" value="Genomic_DNA"/>
</dbReference>
<organism evidence="1 2">
    <name type="scientific">Vaccinium darrowii</name>
    <dbReference type="NCBI Taxonomy" id="229202"/>
    <lineage>
        <taxon>Eukaryota</taxon>
        <taxon>Viridiplantae</taxon>
        <taxon>Streptophyta</taxon>
        <taxon>Embryophyta</taxon>
        <taxon>Tracheophyta</taxon>
        <taxon>Spermatophyta</taxon>
        <taxon>Magnoliopsida</taxon>
        <taxon>eudicotyledons</taxon>
        <taxon>Gunneridae</taxon>
        <taxon>Pentapetalae</taxon>
        <taxon>asterids</taxon>
        <taxon>Ericales</taxon>
        <taxon>Ericaceae</taxon>
        <taxon>Vaccinioideae</taxon>
        <taxon>Vaccinieae</taxon>
        <taxon>Vaccinium</taxon>
    </lineage>
</organism>
<accession>A0ACB7X9L0</accession>
<name>A0ACB7X9L0_9ERIC</name>
<sequence>MEMTLEELLANDGFKRTASNIFRTAPFGSLTASAPHSTHRDRHKSGPFSYVRKTERTKSDLQRYSWKDESPTSDRTRGRRPRDDLRLREKLDRELKKETREQFGRDSNDLNEFNSRSSHDSSEDSPGNEIGVEDGEGCEDVFSNKVHSPDRSNHKYSTGISASERPKRRSGKDIEVDNRSGNSSNKHPLRRLSYIDYYGKSVESSHNSKSFVDDRIRRLAEIEQNVPEAALDEVQNVPEPALDGVQNVPEPALDKVAVQAMISIMSGYIKRFRNDKDFRTSLHDNCFTVLNSTESDEDIIDESNVLASLEQAIETIEGAAEDCAIERKLKKASLQLSVITGLSSDDFKDGFSYGIPNSKLSACAHLYLSVVYTLQKKDRIAAKHLLHVFCASPFEARTTLLPELWDHMFLPHLSHLKEWYNQEADSPANTPSKARKLKLLEKAYNEIMDSGTYQFAVYYKDWLTEGVEGPSIPSIHTPSLPVQVAQRCGPQSYGLEINSQEGSFSHSIDVESPTESFSPLPMVSQRLYDAVFGRSPKRGVNKVKEYKEVENFDPSTRSSDGSILEGEQELTCASAKVMPTNKKSEQDNSSHHEDGLTTEEAWRLRRASAPSKGDAIDKFGIYPMYPEMPESTQISQAYAEVKANEFTLKRMTKSILELQETDGSMDLTPSSSSSHTEDAAHLDSSANSIKTRSSNEELHVGFYNIDEESSCSNIPRDFTCPLTGLVFEDPVTLETGQTFERAAISEWFNQGNRKCPVTGKILECQYVPVSNFILKCVIDNWKSEHYIHLLALASQAAGDNEPELKVERVVLLEQLLTSFSSKQRIPNVKFLMSLGGLQFLVRRFESGNMEVRTRVAALFSLCIEAESSCRGYIARNIKKPCLLELIHCKQVKSRTMAVSLLIELICMNRRKDVNLFLSGLVNDGILDTMHVLLHYLHSSPPEERPLVAVLLLHLDLLGFDKAFFGYRSFECLTLNYWQEVGGVSIVSILLGYSLPKFGVTLSLLTRESSPDVNSFHISPNLLSPKEICQNPPRRVMAVTRSPAIFVGSELIRPKVKRNFNLHILMPLKVVLLIGENLKNSFGRLKMVLQTVPSDFPLIVSQYLLEIVLA</sequence>
<reference evidence="1 2" key="1">
    <citation type="journal article" date="2021" name="Hortic Res">
        <title>High-quality reference genome and annotation aids understanding of berry development for evergreen blueberry (Vaccinium darrowii).</title>
        <authorList>
            <person name="Yu J."/>
            <person name="Hulse-Kemp A.M."/>
            <person name="Babiker E."/>
            <person name="Staton M."/>
        </authorList>
    </citation>
    <scope>NUCLEOTIDE SEQUENCE [LARGE SCALE GENOMIC DNA]</scope>
    <source>
        <strain evidence="2">cv. NJ 8807/NJ 8810</strain>
        <tissue evidence="1">Young leaf</tissue>
    </source>
</reference>
<evidence type="ECO:0000313" key="1">
    <source>
        <dbReference type="EMBL" id="KAH7837507.1"/>
    </source>
</evidence>